<comment type="caution">
    <text evidence="1">The sequence shown here is derived from an EMBL/GenBank/DDBJ whole genome shotgun (WGS) entry which is preliminary data.</text>
</comment>
<sequence>MPSNLVPRLNKLELIAGPKKEYPKVVRLVVNEGEEQDAYRQAAEMGLDTSPESKDILVIRLIAASSQRQASTDPAMAAIGGEHVSDLAPSR</sequence>
<reference evidence="1 2" key="1">
    <citation type="submission" date="2017-03" db="EMBL/GenBank/DDBJ databases">
        <title>Genome analysis of Rhizobial strains effectives or ineffectives for nitrogen fixation isolated from bean seeds.</title>
        <authorList>
            <person name="Peralta H."/>
            <person name="Aguilar-Vera A."/>
            <person name="Mora Y."/>
            <person name="Vargas-Lagunas C."/>
            <person name="Girard L."/>
            <person name="Mora J."/>
        </authorList>
    </citation>
    <scope>NUCLEOTIDE SEQUENCE [LARGE SCALE GENOMIC DNA]</scope>
    <source>
        <strain evidence="1 2">CCGM5</strain>
    </source>
</reference>
<dbReference type="Proteomes" id="UP000256748">
    <property type="component" value="Unassembled WGS sequence"/>
</dbReference>
<evidence type="ECO:0000313" key="1">
    <source>
        <dbReference type="EMBL" id="RFB87392.1"/>
    </source>
</evidence>
<proteinExistence type="predicted"/>
<dbReference type="EMBL" id="NAOO01000028">
    <property type="protein sequence ID" value="RFB87392.1"/>
    <property type="molecule type" value="Genomic_DNA"/>
</dbReference>
<dbReference type="RefSeq" id="WP_116275121.1">
    <property type="nucleotide sequence ID" value="NZ_KZ859523.1"/>
</dbReference>
<name>A0A3E1B852_RHILT</name>
<evidence type="ECO:0000313" key="2">
    <source>
        <dbReference type="Proteomes" id="UP000256748"/>
    </source>
</evidence>
<dbReference type="AlphaFoldDB" id="A0A3E1B852"/>
<accession>A0A3E1B852</accession>
<organism evidence="1 2">
    <name type="scientific">Rhizobium leguminosarum bv. trifolii</name>
    <dbReference type="NCBI Taxonomy" id="386"/>
    <lineage>
        <taxon>Bacteria</taxon>
        <taxon>Pseudomonadati</taxon>
        <taxon>Pseudomonadota</taxon>
        <taxon>Alphaproteobacteria</taxon>
        <taxon>Hyphomicrobiales</taxon>
        <taxon>Rhizobiaceae</taxon>
        <taxon>Rhizobium/Agrobacterium group</taxon>
        <taxon>Rhizobium</taxon>
    </lineage>
</organism>
<gene>
    <name evidence="1" type="ORF">B5K10_22445</name>
</gene>
<protein>
    <submittedName>
        <fullName evidence="1">Uncharacterized protein</fullName>
    </submittedName>
</protein>